<dbReference type="Proteomes" id="UP001289374">
    <property type="component" value="Unassembled WGS sequence"/>
</dbReference>
<reference evidence="1" key="2">
    <citation type="journal article" date="2024" name="Plant">
        <title>Genomic evolution and insights into agronomic trait innovations of Sesamum species.</title>
        <authorList>
            <person name="Miao H."/>
            <person name="Wang L."/>
            <person name="Qu L."/>
            <person name="Liu H."/>
            <person name="Sun Y."/>
            <person name="Le M."/>
            <person name="Wang Q."/>
            <person name="Wei S."/>
            <person name="Zheng Y."/>
            <person name="Lin W."/>
            <person name="Duan Y."/>
            <person name="Cao H."/>
            <person name="Xiong S."/>
            <person name="Wang X."/>
            <person name="Wei L."/>
            <person name="Li C."/>
            <person name="Ma Q."/>
            <person name="Ju M."/>
            <person name="Zhao R."/>
            <person name="Li G."/>
            <person name="Mu C."/>
            <person name="Tian Q."/>
            <person name="Mei H."/>
            <person name="Zhang T."/>
            <person name="Gao T."/>
            <person name="Zhang H."/>
        </authorList>
    </citation>
    <scope>NUCLEOTIDE SEQUENCE</scope>
    <source>
        <strain evidence="1">K16</strain>
    </source>
</reference>
<accession>A0AAE2BQT0</accession>
<keyword evidence="2" id="KW-1185">Reference proteome</keyword>
<protein>
    <submittedName>
        <fullName evidence="1">Uncharacterized protein</fullName>
    </submittedName>
</protein>
<organism evidence="1 2">
    <name type="scientific">Sesamum angolense</name>
    <dbReference type="NCBI Taxonomy" id="2727404"/>
    <lineage>
        <taxon>Eukaryota</taxon>
        <taxon>Viridiplantae</taxon>
        <taxon>Streptophyta</taxon>
        <taxon>Embryophyta</taxon>
        <taxon>Tracheophyta</taxon>
        <taxon>Spermatophyta</taxon>
        <taxon>Magnoliopsida</taxon>
        <taxon>eudicotyledons</taxon>
        <taxon>Gunneridae</taxon>
        <taxon>Pentapetalae</taxon>
        <taxon>asterids</taxon>
        <taxon>lamiids</taxon>
        <taxon>Lamiales</taxon>
        <taxon>Pedaliaceae</taxon>
        <taxon>Sesamum</taxon>
    </lineage>
</organism>
<gene>
    <name evidence="1" type="ORF">Sango_1912000</name>
</gene>
<name>A0AAE2BQT0_9LAMI</name>
<dbReference type="PANTHER" id="PTHR33240:SF15">
    <property type="entry name" value="GAG-PRO-LIKE PROTEIN"/>
    <property type="match status" value="1"/>
</dbReference>
<proteinExistence type="predicted"/>
<evidence type="ECO:0000313" key="1">
    <source>
        <dbReference type="EMBL" id="KAK4394412.1"/>
    </source>
</evidence>
<sequence length="288" mass="32355">MQLAHQGKISLEEDSAVTNAITIESGHVDGNKDSCNAMHGDNITSNEDTLFEKEDSSDADDCMSTITFTDEDLLLGSKPHNRPLFIVGYMNSNSRLMIQGFNQGGQRAIGIIRMQLTMEDMVSSAFFHVIDSKTSYNMLLGRPWLHENAVVLSTWHQYFKYCRNGIVKKVLGDNKPFTEAESHFADAKYYIEDAEKGKEINMKQPSKPPLKGFVPSTQEEEGGHVVFAIDEKGFDPKAFKLLIKAGYDPKKSSALVNFLLKLPTRNSTDSTLPKECSRKRDMQFKILE</sequence>
<evidence type="ECO:0000313" key="2">
    <source>
        <dbReference type="Proteomes" id="UP001289374"/>
    </source>
</evidence>
<comment type="caution">
    <text evidence="1">The sequence shown here is derived from an EMBL/GenBank/DDBJ whole genome shotgun (WGS) entry which is preliminary data.</text>
</comment>
<reference evidence="1" key="1">
    <citation type="submission" date="2020-06" db="EMBL/GenBank/DDBJ databases">
        <authorList>
            <person name="Li T."/>
            <person name="Hu X."/>
            <person name="Zhang T."/>
            <person name="Song X."/>
            <person name="Zhang H."/>
            <person name="Dai N."/>
            <person name="Sheng W."/>
            <person name="Hou X."/>
            <person name="Wei L."/>
        </authorList>
    </citation>
    <scope>NUCLEOTIDE SEQUENCE</scope>
    <source>
        <strain evidence="1">K16</strain>
        <tissue evidence="1">Leaf</tissue>
    </source>
</reference>
<dbReference type="AlphaFoldDB" id="A0AAE2BQT0"/>
<dbReference type="PANTHER" id="PTHR33240">
    <property type="entry name" value="OS08G0508500 PROTEIN"/>
    <property type="match status" value="1"/>
</dbReference>
<dbReference type="EMBL" id="JACGWL010000010">
    <property type="protein sequence ID" value="KAK4394412.1"/>
    <property type="molecule type" value="Genomic_DNA"/>
</dbReference>